<sequence length="220" mass="25063">MTNLHQFVCLPRPQSKNSATDENERALSSWEDHEDDQEATERRDEIVDAEMNPRRKCVHKVFVVINGITVIIATLMFVAQLLGIYFKTLSLVDYVLRVYIIALCAMIVMNELEWTSVIRESRLLRNWLTRGLIYAFVGVLGIEQYEASPSGRHDDSAHFDVAMNFIRVVSNIMVGVGGLYFVMGICCMQLVSNKLRHEYEERVARAGDMHAAAQTYNDVA</sequence>
<organism evidence="3">
    <name type="scientific">Craspedostauros australis</name>
    <dbReference type="NCBI Taxonomy" id="1486917"/>
    <lineage>
        <taxon>Eukaryota</taxon>
        <taxon>Sar</taxon>
        <taxon>Stramenopiles</taxon>
        <taxon>Ochrophyta</taxon>
        <taxon>Bacillariophyta</taxon>
        <taxon>Bacillariophyceae</taxon>
        <taxon>Bacillariophycidae</taxon>
        <taxon>Naviculales</taxon>
        <taxon>Naviculaceae</taxon>
        <taxon>Craspedostauros</taxon>
    </lineage>
</organism>
<feature type="transmembrane region" description="Helical" evidence="2">
    <location>
        <begin position="94"/>
        <end position="115"/>
    </location>
</feature>
<evidence type="ECO:0000313" key="3">
    <source>
        <dbReference type="EMBL" id="CAD8327976.1"/>
    </source>
</evidence>
<evidence type="ECO:0000256" key="2">
    <source>
        <dbReference type="SAM" id="Phobius"/>
    </source>
</evidence>
<dbReference type="AlphaFoldDB" id="A0A7R9WMH7"/>
<name>A0A7R9WMH7_9STRA</name>
<dbReference type="PANTHER" id="PTHR34965:SF1">
    <property type="entry name" value="OS07G0118300 PROTEIN"/>
    <property type="match status" value="1"/>
</dbReference>
<keyword evidence="2" id="KW-1133">Transmembrane helix</keyword>
<reference evidence="3" key="1">
    <citation type="submission" date="2021-01" db="EMBL/GenBank/DDBJ databases">
        <authorList>
            <person name="Corre E."/>
            <person name="Pelletier E."/>
            <person name="Niang G."/>
            <person name="Scheremetjew M."/>
            <person name="Finn R."/>
            <person name="Kale V."/>
            <person name="Holt S."/>
            <person name="Cochrane G."/>
            <person name="Meng A."/>
            <person name="Brown T."/>
            <person name="Cohen L."/>
        </authorList>
    </citation>
    <scope>NUCLEOTIDE SEQUENCE</scope>
    <source>
        <strain evidence="3">CCMP3328</strain>
    </source>
</reference>
<accession>A0A7R9WMH7</accession>
<evidence type="ECO:0000256" key="1">
    <source>
        <dbReference type="SAM" id="MobiDB-lite"/>
    </source>
</evidence>
<keyword evidence="2" id="KW-0812">Transmembrane</keyword>
<dbReference type="PANTHER" id="PTHR34965">
    <property type="entry name" value="OS07G0118300 PROTEIN"/>
    <property type="match status" value="1"/>
</dbReference>
<proteinExistence type="predicted"/>
<dbReference type="EMBL" id="HBEF01000094">
    <property type="protein sequence ID" value="CAD8327976.1"/>
    <property type="molecule type" value="Transcribed_RNA"/>
</dbReference>
<gene>
    <name evidence="3" type="ORF">CAUS1442_LOCUS71</name>
</gene>
<evidence type="ECO:0008006" key="4">
    <source>
        <dbReference type="Google" id="ProtNLM"/>
    </source>
</evidence>
<feature type="transmembrane region" description="Helical" evidence="2">
    <location>
        <begin position="165"/>
        <end position="191"/>
    </location>
</feature>
<feature type="transmembrane region" description="Helical" evidence="2">
    <location>
        <begin position="127"/>
        <end position="145"/>
    </location>
</feature>
<feature type="transmembrane region" description="Helical" evidence="2">
    <location>
        <begin position="61"/>
        <end position="82"/>
    </location>
</feature>
<keyword evidence="2" id="KW-0472">Membrane</keyword>
<feature type="region of interest" description="Disordered" evidence="1">
    <location>
        <begin position="13"/>
        <end position="39"/>
    </location>
</feature>
<protein>
    <recommendedName>
        <fullName evidence="4">Golgi apparatus membrane protein TVP15</fullName>
    </recommendedName>
</protein>